<dbReference type="InterPro" id="IPR029033">
    <property type="entry name" value="His_PPase_superfam"/>
</dbReference>
<accession>A0ABR2YT99</accession>
<dbReference type="PANTHER" id="PTHR24305">
    <property type="entry name" value="CYTOCHROME P450"/>
    <property type="match status" value="1"/>
</dbReference>
<dbReference type="InterPro" id="IPR002401">
    <property type="entry name" value="Cyt_P450_E_grp-I"/>
</dbReference>
<dbReference type="Proteomes" id="UP001491310">
    <property type="component" value="Unassembled WGS sequence"/>
</dbReference>
<dbReference type="InterPro" id="IPR001128">
    <property type="entry name" value="Cyt_P450"/>
</dbReference>
<dbReference type="InterPro" id="IPR050121">
    <property type="entry name" value="Cytochrome_P450_monoxygenase"/>
</dbReference>
<proteinExistence type="inferred from homology"/>
<reference evidence="2 3" key="1">
    <citation type="journal article" date="2024" name="Nat. Commun.">
        <title>Phylogenomics reveals the evolutionary origins of lichenization in chlorophyte algae.</title>
        <authorList>
            <person name="Puginier C."/>
            <person name="Libourel C."/>
            <person name="Otte J."/>
            <person name="Skaloud P."/>
            <person name="Haon M."/>
            <person name="Grisel S."/>
            <person name="Petersen M."/>
            <person name="Berrin J.G."/>
            <person name="Delaux P.M."/>
            <person name="Dal Grande F."/>
            <person name="Keller J."/>
        </authorList>
    </citation>
    <scope>NUCLEOTIDE SEQUENCE [LARGE SCALE GENOMIC DNA]</scope>
    <source>
        <strain evidence="2 3">SAG 216-7</strain>
    </source>
</reference>
<evidence type="ECO:0000256" key="1">
    <source>
        <dbReference type="ARBA" id="ARBA00010617"/>
    </source>
</evidence>
<evidence type="ECO:0000313" key="2">
    <source>
        <dbReference type="EMBL" id="KAK9915097.1"/>
    </source>
</evidence>
<dbReference type="CDD" id="cd00302">
    <property type="entry name" value="cytochrome_P450"/>
    <property type="match status" value="1"/>
</dbReference>
<dbReference type="SUPFAM" id="SSF48264">
    <property type="entry name" value="Cytochrome P450"/>
    <property type="match status" value="1"/>
</dbReference>
<dbReference type="PRINTS" id="PR00463">
    <property type="entry name" value="EP450I"/>
</dbReference>
<organism evidence="2 3">
    <name type="scientific">Coccomyxa subellipsoidea</name>
    <dbReference type="NCBI Taxonomy" id="248742"/>
    <lineage>
        <taxon>Eukaryota</taxon>
        <taxon>Viridiplantae</taxon>
        <taxon>Chlorophyta</taxon>
        <taxon>core chlorophytes</taxon>
        <taxon>Trebouxiophyceae</taxon>
        <taxon>Trebouxiophyceae incertae sedis</taxon>
        <taxon>Coccomyxaceae</taxon>
        <taxon>Coccomyxa</taxon>
    </lineage>
</organism>
<dbReference type="CDD" id="cd07067">
    <property type="entry name" value="HP_PGM_like"/>
    <property type="match status" value="1"/>
</dbReference>
<dbReference type="PANTHER" id="PTHR24305:SF166">
    <property type="entry name" value="CYTOCHROME P450 12A4, MITOCHONDRIAL-RELATED"/>
    <property type="match status" value="1"/>
</dbReference>
<protein>
    <recommendedName>
        <fullName evidence="4">Cytochrome P450</fullName>
    </recommendedName>
</protein>
<sequence>MPQTAAFLKQEAHAHHVIWTQFANKYGGIYRLEIPGHRFVVVSDPAILPAIIGRPGLPKWAAYQNVVPLVARSKVETLFTTPHSSDPMWKAVRKALNPAFSPTAIRSKFGLVVDKCLALADWLEQSGPNKDVEAQDLMARLTLDVVLMAGFGIASNTLTAPGPVPLLKELHFAMDESFRTFSEPVRAVVLKLLPFLPAAKEREAHFVRLYGIWDGWVKEMQARGPPAETDDSMWACITRVRDPSTGMPMEGDKLQAEVASLIVGGLDTTAQTCSFTLALLATHPEAQKAVAAELQSAGLLSTPAKRSPRLLNHSDLSRLPYLDAVVRESMRMFPVSASGLGRYTTEPAVLGGYLVPAGTEVQINYYAMQNVEANFPEPQRFQPERWLGHPRAAAGASSGELSADGSGEADPLARAFLPYSAGPRSCIGQPLAQMEVPTILAMVLGRFEKIVSSPFLRCYQTAKIVQKVLQLSDKALEIDWQLCEVLTNRFLAGELWEPPSGSIADWMWSCTRGGDGPENPDASRPATVEIGAVTETSTAPCQEITSKDMAGLQWSSISDRPPVYPESTEEAHARYTAALDTIADRHAGQNVLVVTHGEAVRRSVARLLPWATVYEVQHCGFTVARRERDAEGDWDAWELEDQDCTRGVSWVT</sequence>
<evidence type="ECO:0008006" key="4">
    <source>
        <dbReference type="Google" id="ProtNLM"/>
    </source>
</evidence>
<dbReference type="EMBL" id="JALJOT010000005">
    <property type="protein sequence ID" value="KAK9915097.1"/>
    <property type="molecule type" value="Genomic_DNA"/>
</dbReference>
<dbReference type="PRINTS" id="PR00385">
    <property type="entry name" value="P450"/>
</dbReference>
<keyword evidence="3" id="KW-1185">Reference proteome</keyword>
<dbReference type="Pfam" id="PF00067">
    <property type="entry name" value="p450"/>
    <property type="match status" value="1"/>
</dbReference>
<dbReference type="InterPro" id="IPR036396">
    <property type="entry name" value="Cyt_P450_sf"/>
</dbReference>
<name>A0ABR2YT99_9CHLO</name>
<evidence type="ECO:0000313" key="3">
    <source>
        <dbReference type="Proteomes" id="UP001491310"/>
    </source>
</evidence>
<dbReference type="Pfam" id="PF00300">
    <property type="entry name" value="His_Phos_1"/>
    <property type="match status" value="1"/>
</dbReference>
<comment type="similarity">
    <text evidence="1">Belongs to the cytochrome P450 family.</text>
</comment>
<comment type="caution">
    <text evidence="2">The sequence shown here is derived from an EMBL/GenBank/DDBJ whole genome shotgun (WGS) entry which is preliminary data.</text>
</comment>
<dbReference type="InterPro" id="IPR013078">
    <property type="entry name" value="His_Pase_superF_clade-1"/>
</dbReference>
<dbReference type="SUPFAM" id="SSF53254">
    <property type="entry name" value="Phosphoglycerate mutase-like"/>
    <property type="match status" value="1"/>
</dbReference>
<dbReference type="Gene3D" id="1.10.630.10">
    <property type="entry name" value="Cytochrome P450"/>
    <property type="match status" value="1"/>
</dbReference>
<gene>
    <name evidence="2" type="ORF">WJX75_004696</name>
</gene>